<evidence type="ECO:0000256" key="1">
    <source>
        <dbReference type="SAM" id="MobiDB-lite"/>
    </source>
</evidence>
<feature type="region of interest" description="Disordered" evidence="1">
    <location>
        <begin position="280"/>
        <end position="327"/>
    </location>
</feature>
<accession>L8HHM2</accession>
<organism evidence="2 3">
    <name type="scientific">Acanthamoeba castellanii (strain ATCC 30010 / Neff)</name>
    <dbReference type="NCBI Taxonomy" id="1257118"/>
    <lineage>
        <taxon>Eukaryota</taxon>
        <taxon>Amoebozoa</taxon>
        <taxon>Discosea</taxon>
        <taxon>Longamoebia</taxon>
        <taxon>Centramoebida</taxon>
        <taxon>Acanthamoebidae</taxon>
        <taxon>Acanthamoeba</taxon>
    </lineage>
</organism>
<dbReference type="RefSeq" id="XP_004353469.1">
    <property type="nucleotide sequence ID" value="XM_004353417.1"/>
</dbReference>
<feature type="region of interest" description="Disordered" evidence="1">
    <location>
        <begin position="1"/>
        <end position="20"/>
    </location>
</feature>
<dbReference type="OrthoDB" id="549969at2759"/>
<sequence>MCRCPQRRLGSTRRHTRATPHRLQSVADVEGEHYWRRLCPTLHVNDERFVNETKARLRSLMARRLAGEGESRESSLRGDMLADGYFKVRTFSKEITHARPIGPHTTRQLQMPGVEWPFRVSLLAEAVATLVRFGWHPVWVIMYDEAWLMAYAVHLLMRQVVNCDLQFNADFWAWYIDPVLQEKGWEPHRDRQTMPFNDRGEPAYVTAWIPFTDATPENGCIYVVPALFDEDYASGKESTDFDVQNVRALPAAAGRATVPRIALSMAFSTSDFEDPWLRLAAHGDHNDDDDDEAEPIPNNRDKSDDDADGQKRMKAGGQETCDAIPPPSVRSRLSVVATQHHLYEAQVAIPPHIAHILHNLEDPPST</sequence>
<feature type="compositionally biased region" description="Basic residues" evidence="1">
    <location>
        <begin position="10"/>
        <end position="20"/>
    </location>
</feature>
<evidence type="ECO:0000313" key="3">
    <source>
        <dbReference type="Proteomes" id="UP000011083"/>
    </source>
</evidence>
<dbReference type="Proteomes" id="UP000011083">
    <property type="component" value="Unassembled WGS sequence"/>
</dbReference>
<proteinExistence type="predicted"/>
<dbReference type="STRING" id="1257118.L8HHM2"/>
<evidence type="ECO:0000313" key="2">
    <source>
        <dbReference type="EMBL" id="ELR23941.1"/>
    </source>
</evidence>
<gene>
    <name evidence="2" type="ORF">ACA1_075190</name>
</gene>
<keyword evidence="3" id="KW-1185">Reference proteome</keyword>
<feature type="compositionally biased region" description="Basic and acidic residues" evidence="1">
    <location>
        <begin position="299"/>
        <end position="311"/>
    </location>
</feature>
<dbReference type="VEuPathDB" id="AmoebaDB:ACA1_075190"/>
<dbReference type="Gene3D" id="2.60.120.620">
    <property type="entry name" value="q2cbj1_9rhob like domain"/>
    <property type="match status" value="1"/>
</dbReference>
<name>L8HHM2_ACACF</name>
<dbReference type="AlphaFoldDB" id="L8HHM2"/>
<dbReference type="GeneID" id="14924939"/>
<protein>
    <submittedName>
        <fullName evidence="2">Uncharacterized protein</fullName>
    </submittedName>
</protein>
<dbReference type="Pfam" id="PF05721">
    <property type="entry name" value="PhyH"/>
    <property type="match status" value="1"/>
</dbReference>
<dbReference type="InterPro" id="IPR008775">
    <property type="entry name" value="Phytyl_CoA_dOase-like"/>
</dbReference>
<dbReference type="SUPFAM" id="SSF51197">
    <property type="entry name" value="Clavaminate synthase-like"/>
    <property type="match status" value="1"/>
</dbReference>
<dbReference type="KEGG" id="acan:ACA1_075190"/>
<reference evidence="2 3" key="1">
    <citation type="journal article" date="2013" name="Genome Biol.">
        <title>Genome of Acanthamoeba castellanii highlights extensive lateral gene transfer and early evolution of tyrosine kinase signaling.</title>
        <authorList>
            <person name="Clarke M."/>
            <person name="Lohan A.J."/>
            <person name="Liu B."/>
            <person name="Lagkouvardos I."/>
            <person name="Roy S."/>
            <person name="Zafar N."/>
            <person name="Bertelli C."/>
            <person name="Schilde C."/>
            <person name="Kianianmomeni A."/>
            <person name="Burglin T.R."/>
            <person name="Frech C."/>
            <person name="Turcotte B."/>
            <person name="Kopec K.O."/>
            <person name="Synnott J.M."/>
            <person name="Choo C."/>
            <person name="Paponov I."/>
            <person name="Finkler A."/>
            <person name="Soon Heng Tan C."/>
            <person name="Hutchins A.P."/>
            <person name="Weinmeier T."/>
            <person name="Rattei T."/>
            <person name="Chu J.S."/>
            <person name="Gimenez G."/>
            <person name="Irimia M."/>
            <person name="Rigden D.J."/>
            <person name="Fitzpatrick D.A."/>
            <person name="Lorenzo-Morales J."/>
            <person name="Bateman A."/>
            <person name="Chiu C.H."/>
            <person name="Tang P."/>
            <person name="Hegemann P."/>
            <person name="Fromm H."/>
            <person name="Raoult D."/>
            <person name="Greub G."/>
            <person name="Miranda-Saavedra D."/>
            <person name="Chen N."/>
            <person name="Nash P."/>
            <person name="Ginger M.L."/>
            <person name="Horn M."/>
            <person name="Schaap P."/>
            <person name="Caler L."/>
            <person name="Loftus B."/>
        </authorList>
    </citation>
    <scope>NUCLEOTIDE SEQUENCE [LARGE SCALE GENOMIC DNA]</scope>
    <source>
        <strain evidence="2 3">Neff</strain>
    </source>
</reference>
<dbReference type="EMBL" id="KB007842">
    <property type="protein sequence ID" value="ELR23941.1"/>
    <property type="molecule type" value="Genomic_DNA"/>
</dbReference>